<evidence type="ECO:0000259" key="8">
    <source>
        <dbReference type="Pfam" id="PF02668"/>
    </source>
</evidence>
<keyword evidence="5" id="KW-0560">Oxidoreductase</keyword>
<dbReference type="InterPro" id="IPR038492">
    <property type="entry name" value="GBBH-like_N_sf"/>
</dbReference>
<comment type="caution">
    <text evidence="10">The sequence shown here is derived from an EMBL/GenBank/DDBJ whole genome shotgun (WGS) entry which is preliminary data.</text>
</comment>
<evidence type="ECO:0000256" key="3">
    <source>
        <dbReference type="ARBA" id="ARBA00022723"/>
    </source>
</evidence>
<keyword evidence="4" id="KW-0223">Dioxygenase</keyword>
<dbReference type="GO" id="GO:0005739">
    <property type="term" value="C:mitochondrion"/>
    <property type="evidence" value="ECO:0007669"/>
    <property type="project" value="TreeGrafter"/>
</dbReference>
<feature type="domain" description="TauD/TfdA-like" evidence="8">
    <location>
        <begin position="230"/>
        <end position="475"/>
    </location>
</feature>
<keyword evidence="11" id="KW-1185">Reference proteome</keyword>
<sequence>MERALRVARPAGRMAARHPTVSPSSLGLLWQRCGIQTASRPAHGVANQLTLDRPRKSVRYNHTAAETGNETVSQSFGEETQQHRSTKQSVETKGGLVEWNTVMLTLFRRAAGHSPVPPLTLSLLWLRDTCPCVHCVDPDSGQKSFSTTDLPDYPVVEHAELMDSGELKVIWANDALSGGGVHSSLFRAEVVRRWQEQDTQAPYKFASQDPKMILWGRAEYEALLADGRCRVSYQDWIHNDEAFRAAFSDLRKTGLIFVTDVPQEKEQVRRVASRFGSPQYTIYGWTWDVKSKPRAENVAYTSQFLGLHQDLMYNHPIPELQLLHCHSNDCEGGESLFSHGVRAAYELKHAHPEHYYALTHIKSFFGYHKRGNNFSRAHPTVITDRNNNIRETRWSPPFQEPFPLTSDDQGDEDLRRWKVAAAQFKAIAESPSNTVEIKLKPGDCVIFNNRQILHGRRQFSQSQTGEGSRWLEGTYIGPDVYRRAVRKLTKQTPAGKVPRHSSSLHDPGNSQ</sequence>
<dbReference type="GO" id="GO:0046872">
    <property type="term" value="F:metal ion binding"/>
    <property type="evidence" value="ECO:0007669"/>
    <property type="project" value="UniProtKB-KW"/>
</dbReference>
<dbReference type="EMBL" id="MU860510">
    <property type="protein sequence ID" value="KAK4233627.1"/>
    <property type="molecule type" value="Genomic_DNA"/>
</dbReference>
<organism evidence="10 11">
    <name type="scientific">Achaetomium macrosporum</name>
    <dbReference type="NCBI Taxonomy" id="79813"/>
    <lineage>
        <taxon>Eukaryota</taxon>
        <taxon>Fungi</taxon>
        <taxon>Dikarya</taxon>
        <taxon>Ascomycota</taxon>
        <taxon>Pezizomycotina</taxon>
        <taxon>Sordariomycetes</taxon>
        <taxon>Sordariomycetidae</taxon>
        <taxon>Sordariales</taxon>
        <taxon>Chaetomiaceae</taxon>
        <taxon>Achaetomium</taxon>
    </lineage>
</organism>
<feature type="region of interest" description="Disordered" evidence="7">
    <location>
        <begin position="65"/>
        <end position="91"/>
    </location>
</feature>
<feature type="domain" description="Gamma-butyrobetaine hydroxylase-like N-terminal" evidence="9">
    <location>
        <begin position="120"/>
        <end position="176"/>
    </location>
</feature>
<feature type="region of interest" description="Disordered" evidence="7">
    <location>
        <begin position="488"/>
        <end position="511"/>
    </location>
</feature>
<comment type="cofactor">
    <cofactor evidence="1">
        <name>Fe(2+)</name>
        <dbReference type="ChEBI" id="CHEBI:29033"/>
    </cofactor>
</comment>
<dbReference type="PANTHER" id="PTHR10696">
    <property type="entry name" value="GAMMA-BUTYROBETAINE HYDROXYLASE-RELATED"/>
    <property type="match status" value="1"/>
</dbReference>
<dbReference type="InterPro" id="IPR042098">
    <property type="entry name" value="TauD-like_sf"/>
</dbReference>
<evidence type="ECO:0000259" key="9">
    <source>
        <dbReference type="Pfam" id="PF06155"/>
    </source>
</evidence>
<evidence type="ECO:0000256" key="2">
    <source>
        <dbReference type="ARBA" id="ARBA00008654"/>
    </source>
</evidence>
<keyword evidence="3" id="KW-0479">Metal-binding</keyword>
<dbReference type="Gene3D" id="3.30.2020.30">
    <property type="match status" value="1"/>
</dbReference>
<dbReference type="Proteomes" id="UP001303760">
    <property type="component" value="Unassembled WGS sequence"/>
</dbReference>
<dbReference type="CDD" id="cd00250">
    <property type="entry name" value="CAS_like"/>
    <property type="match status" value="1"/>
</dbReference>
<evidence type="ECO:0000256" key="5">
    <source>
        <dbReference type="ARBA" id="ARBA00023002"/>
    </source>
</evidence>
<reference evidence="10" key="2">
    <citation type="submission" date="2023-05" db="EMBL/GenBank/DDBJ databases">
        <authorList>
            <consortium name="Lawrence Berkeley National Laboratory"/>
            <person name="Steindorff A."/>
            <person name="Hensen N."/>
            <person name="Bonometti L."/>
            <person name="Westerberg I."/>
            <person name="Brannstrom I.O."/>
            <person name="Guillou S."/>
            <person name="Cros-Aarteil S."/>
            <person name="Calhoun S."/>
            <person name="Haridas S."/>
            <person name="Kuo A."/>
            <person name="Mondo S."/>
            <person name="Pangilinan J."/>
            <person name="Riley R."/>
            <person name="Labutti K."/>
            <person name="Andreopoulos B."/>
            <person name="Lipzen A."/>
            <person name="Chen C."/>
            <person name="Yanf M."/>
            <person name="Daum C."/>
            <person name="Ng V."/>
            <person name="Clum A."/>
            <person name="Ohm R."/>
            <person name="Martin F."/>
            <person name="Silar P."/>
            <person name="Natvig D."/>
            <person name="Lalanne C."/>
            <person name="Gautier V."/>
            <person name="Ament-Velasquez S.L."/>
            <person name="Kruys A."/>
            <person name="Hutchinson M.I."/>
            <person name="Powell A.J."/>
            <person name="Barry K."/>
            <person name="Miller A.N."/>
            <person name="Grigoriev I.V."/>
            <person name="Debuchy R."/>
            <person name="Gladieux P."/>
            <person name="Thoren M.H."/>
            <person name="Johannesson H."/>
        </authorList>
    </citation>
    <scope>NUCLEOTIDE SEQUENCE</scope>
    <source>
        <strain evidence="10">CBS 532.94</strain>
    </source>
</reference>
<dbReference type="Pfam" id="PF02668">
    <property type="entry name" value="TauD"/>
    <property type="match status" value="1"/>
</dbReference>
<evidence type="ECO:0008006" key="12">
    <source>
        <dbReference type="Google" id="ProtNLM"/>
    </source>
</evidence>
<dbReference type="GO" id="GO:0016706">
    <property type="term" value="F:2-oxoglutarate-dependent dioxygenase activity"/>
    <property type="evidence" value="ECO:0007669"/>
    <property type="project" value="UniProtKB-ARBA"/>
</dbReference>
<dbReference type="Pfam" id="PF06155">
    <property type="entry name" value="GBBH-like_N"/>
    <property type="match status" value="1"/>
</dbReference>
<protein>
    <recommendedName>
        <fullName evidence="12">Gamma-butyrobetaine dioxygenase</fullName>
    </recommendedName>
</protein>
<dbReference type="PANTHER" id="PTHR10696:SF25">
    <property type="entry name" value="OXIDOREDUCTASE AIM17-RELATED"/>
    <property type="match status" value="1"/>
</dbReference>
<comment type="similarity">
    <text evidence="2">Belongs to the gamma-BBH/TMLD family.</text>
</comment>
<evidence type="ECO:0000256" key="1">
    <source>
        <dbReference type="ARBA" id="ARBA00001954"/>
    </source>
</evidence>
<proteinExistence type="inferred from homology"/>
<reference evidence="10" key="1">
    <citation type="journal article" date="2023" name="Mol. Phylogenet. Evol.">
        <title>Genome-scale phylogeny and comparative genomics of the fungal order Sordariales.</title>
        <authorList>
            <person name="Hensen N."/>
            <person name="Bonometti L."/>
            <person name="Westerberg I."/>
            <person name="Brannstrom I.O."/>
            <person name="Guillou S."/>
            <person name="Cros-Aarteil S."/>
            <person name="Calhoun S."/>
            <person name="Haridas S."/>
            <person name="Kuo A."/>
            <person name="Mondo S."/>
            <person name="Pangilinan J."/>
            <person name="Riley R."/>
            <person name="LaButti K."/>
            <person name="Andreopoulos B."/>
            <person name="Lipzen A."/>
            <person name="Chen C."/>
            <person name="Yan M."/>
            <person name="Daum C."/>
            <person name="Ng V."/>
            <person name="Clum A."/>
            <person name="Steindorff A."/>
            <person name="Ohm R.A."/>
            <person name="Martin F."/>
            <person name="Silar P."/>
            <person name="Natvig D.O."/>
            <person name="Lalanne C."/>
            <person name="Gautier V."/>
            <person name="Ament-Velasquez S.L."/>
            <person name="Kruys A."/>
            <person name="Hutchinson M.I."/>
            <person name="Powell A.J."/>
            <person name="Barry K."/>
            <person name="Miller A.N."/>
            <person name="Grigoriev I.V."/>
            <person name="Debuchy R."/>
            <person name="Gladieux P."/>
            <person name="Hiltunen Thoren M."/>
            <person name="Johannesson H."/>
        </authorList>
    </citation>
    <scope>NUCLEOTIDE SEQUENCE</scope>
    <source>
        <strain evidence="10">CBS 532.94</strain>
    </source>
</reference>
<dbReference type="AlphaFoldDB" id="A0AAN7H717"/>
<evidence type="ECO:0000256" key="7">
    <source>
        <dbReference type="SAM" id="MobiDB-lite"/>
    </source>
</evidence>
<dbReference type="InterPro" id="IPR050411">
    <property type="entry name" value="AlphaKG_dependent_hydroxylases"/>
</dbReference>
<evidence type="ECO:0000256" key="4">
    <source>
        <dbReference type="ARBA" id="ARBA00022964"/>
    </source>
</evidence>
<dbReference type="InterPro" id="IPR010376">
    <property type="entry name" value="GBBH-like_N"/>
</dbReference>
<dbReference type="Gene3D" id="3.60.130.10">
    <property type="entry name" value="Clavaminate synthase-like"/>
    <property type="match status" value="1"/>
</dbReference>
<dbReference type="InterPro" id="IPR003819">
    <property type="entry name" value="TauD/TfdA-like"/>
</dbReference>
<evidence type="ECO:0000256" key="6">
    <source>
        <dbReference type="ARBA" id="ARBA00023004"/>
    </source>
</evidence>
<dbReference type="SUPFAM" id="SSF51197">
    <property type="entry name" value="Clavaminate synthase-like"/>
    <property type="match status" value="1"/>
</dbReference>
<name>A0AAN7H717_9PEZI</name>
<keyword evidence="6" id="KW-0408">Iron</keyword>
<evidence type="ECO:0000313" key="10">
    <source>
        <dbReference type="EMBL" id="KAK4233627.1"/>
    </source>
</evidence>
<evidence type="ECO:0000313" key="11">
    <source>
        <dbReference type="Proteomes" id="UP001303760"/>
    </source>
</evidence>
<accession>A0AAN7H717</accession>
<gene>
    <name evidence="10" type="ORF">C8A03DRAFT_38649</name>
</gene>
<feature type="compositionally biased region" description="Polar residues" evidence="7">
    <location>
        <begin position="65"/>
        <end position="79"/>
    </location>
</feature>
<dbReference type="GO" id="GO:0045329">
    <property type="term" value="P:carnitine biosynthetic process"/>
    <property type="evidence" value="ECO:0007669"/>
    <property type="project" value="TreeGrafter"/>
</dbReference>